<accession>A0A1H3IQE7</accession>
<organism evidence="2 3">
    <name type="scientific">Hymenobacter psychrophilus</name>
    <dbReference type="NCBI Taxonomy" id="651662"/>
    <lineage>
        <taxon>Bacteria</taxon>
        <taxon>Pseudomonadati</taxon>
        <taxon>Bacteroidota</taxon>
        <taxon>Cytophagia</taxon>
        <taxon>Cytophagales</taxon>
        <taxon>Hymenobacteraceae</taxon>
        <taxon>Hymenobacter</taxon>
    </lineage>
</organism>
<evidence type="ECO:0000313" key="2">
    <source>
        <dbReference type="EMBL" id="SDY29827.1"/>
    </source>
</evidence>
<evidence type="ECO:0000313" key="3">
    <source>
        <dbReference type="Proteomes" id="UP000199249"/>
    </source>
</evidence>
<sequence length="1353" mass="149821">MALALANFFGQPAGSAEAEAILAGVNHAAPGVAQRLRNFKENRAPYLILRLAGGESDSLSAAVVRGLETALEENPATQDAELGLWFDEALTVLNTFSPDERTRTNEYLDTHAAGQNLDFGALRATLGVQHRDGRHRQLIHKVVQHVRGVYPHFDAALSPRDLLLKTADKFCGPDKPFAGILVLFDEFAAFVEAYAKQYGLHTESLPLQSLLDGVSALRKSNQAVFLAFSQQDPDDVAELAMQERGAGPKSLNDLKKELTRLPNEGRNPLYSPMEAVLDAYLRQDVSIWDSLTPDDSAADNDVVDAVDAVRNFFPQRYTDAAGWTLDRIRVTMAYGCHPLHPLTTALLCSATLRAGTAARTVLSFVKDTMQTYRARPALAADGRLCWVRPIELVTYYQHQLVSDDAWKRYDDTLRKVAPASIPDAEATLQGMLLYESAGFRPGDTSATDYAGALAILTGLPRPAVERALDTLCEVGGYIEKDAVSETYRFWASGQDGSKVKQTLLDNLAQLKRNASALQTALAEGLRRPELPQQEEVSFHNTNGPEWGARIILLPREQWSVTRLTELLKAQNLENNGRLTDAARGYVVLPLAANDADVQWLRQHAAQDLEQAVAAFADRQRVPPIVLVLPKKAHQGLLNAMLELHVLDSLPQPQVRNLGEEAVKQRRAALNANFLSAVQALKDELEQAADWAVPAQQRPGIEERLRAKRTVRLSHILEASYEVVYYRFAQYLGDTTRSPKLREAVGLAAVRLYKGSFHDWDEATRANNLGRARDLYSKVLRLGSAGAWGVVDTSARVTAPRLKQVKQAWDLLEQAVPAGSENVRLRAVLLQLLNPPFGYDAYSLGLLFAAWYGVNRHQLTLTTSSGRTLEPKDWLGSTNDFKQILESLLHTLDARATRRDAAGSESRAQELITKLRFPDNMSVAEAEKAIADLRDFVAAPDATKPQLQEEAETSAKQLEFELKQAEAFEQKVSSAYEALDSITVDAKGIGQLLEASRLFNNPDQAGFPLGRVSPPANDLLPPGQRKANSKLRQHLTEVCTGLANISSVRGYDLAKQRLAALHAAVAPLAEPDLERRIKDAEQQLEENHAGYSQLEQDAPIREKLTEAKRAATLAGWRELLAYFDTAEPQADGTKTQLADVMLLLTTKQQEAEQWLTSMEARAETLVDSPTITSFTRELNRRIDQFRGTPEAETLKQWETHSERSSKLVTELAELRTAKPKTAETLRKVLKEYDALAAKATLAPAQVERVQQERSRLAERFDEQRRAAATKLTELAQRNEAQESAALLLAELERKLDFLSDEEKPARDALEKVLQRRVAQSKASVAEKAFLDIGNRAEQKALLARLQQLLEPQTA</sequence>
<keyword evidence="3" id="KW-1185">Reference proteome</keyword>
<reference evidence="3" key="1">
    <citation type="submission" date="2016-10" db="EMBL/GenBank/DDBJ databases">
        <authorList>
            <person name="Varghese N."/>
            <person name="Submissions S."/>
        </authorList>
    </citation>
    <scope>NUCLEOTIDE SEQUENCE [LARGE SCALE GENOMIC DNA]</scope>
    <source>
        <strain evidence="3">CGMCC 1.8975</strain>
    </source>
</reference>
<evidence type="ECO:0000256" key="1">
    <source>
        <dbReference type="SAM" id="Coils"/>
    </source>
</evidence>
<name>A0A1H3IQE7_9BACT</name>
<dbReference type="OrthoDB" id="856045at2"/>
<dbReference type="PANTHER" id="PTHR45615">
    <property type="entry name" value="MYOSIN HEAVY CHAIN, NON-MUSCLE"/>
    <property type="match status" value="1"/>
</dbReference>
<feature type="coiled-coil region" evidence="1">
    <location>
        <begin position="1245"/>
        <end position="1300"/>
    </location>
</feature>
<dbReference type="Proteomes" id="UP000199249">
    <property type="component" value="Unassembled WGS sequence"/>
</dbReference>
<protein>
    <submittedName>
        <fullName evidence="2">Uncharacterized protein</fullName>
    </submittedName>
</protein>
<gene>
    <name evidence="2" type="ORF">SAMN04488069_107111</name>
</gene>
<dbReference type="PANTHER" id="PTHR45615:SF80">
    <property type="entry name" value="GRIP DOMAIN-CONTAINING PROTEIN"/>
    <property type="match status" value="1"/>
</dbReference>
<dbReference type="EMBL" id="FNOV01000007">
    <property type="protein sequence ID" value="SDY29827.1"/>
    <property type="molecule type" value="Genomic_DNA"/>
</dbReference>
<keyword evidence="1" id="KW-0175">Coiled coil</keyword>
<dbReference type="STRING" id="651662.SAMN04488069_107111"/>
<proteinExistence type="predicted"/>
<feature type="coiled-coil region" evidence="1">
    <location>
        <begin position="500"/>
        <end position="527"/>
    </location>
</feature>
<dbReference type="RefSeq" id="WP_092740295.1">
    <property type="nucleotide sequence ID" value="NZ_FNOV01000007.1"/>
</dbReference>